<evidence type="ECO:0000256" key="1">
    <source>
        <dbReference type="ARBA" id="ARBA00010835"/>
    </source>
</evidence>
<evidence type="ECO:0000313" key="5">
    <source>
        <dbReference type="Proteomes" id="UP000313849"/>
    </source>
</evidence>
<dbReference type="NCBIfam" id="NF006718">
    <property type="entry name" value="PRK09256.1"/>
    <property type="match status" value="1"/>
</dbReference>
<dbReference type="PANTHER" id="PTHR47814">
    <property type="entry name" value="PEPTIDYL-TRNA HYDROLASE ARFB"/>
    <property type="match status" value="1"/>
</dbReference>
<keyword evidence="5" id="KW-1185">Reference proteome</keyword>
<evidence type="ECO:0000256" key="2">
    <source>
        <dbReference type="SAM" id="MobiDB-lite"/>
    </source>
</evidence>
<dbReference type="Proteomes" id="UP000313849">
    <property type="component" value="Unassembled WGS sequence"/>
</dbReference>
<gene>
    <name evidence="4" type="ORF">FH969_12665</name>
</gene>
<feature type="domain" description="Prokaryotic-type class I peptide chain release factors" evidence="3">
    <location>
        <begin position="22"/>
        <end position="147"/>
    </location>
</feature>
<proteinExistence type="inferred from homology"/>
<feature type="region of interest" description="Disordered" evidence="2">
    <location>
        <begin position="112"/>
        <end position="154"/>
    </location>
</feature>
<accession>A0A5C5BB60</accession>
<name>A0A5C5BB60_9MICO</name>
<dbReference type="PANTHER" id="PTHR47814:SF1">
    <property type="entry name" value="PEPTIDYL-TRNA HYDROLASE ARFB"/>
    <property type="match status" value="1"/>
</dbReference>
<dbReference type="GO" id="GO:0004045">
    <property type="term" value="F:peptidyl-tRNA hydrolase activity"/>
    <property type="evidence" value="ECO:0007669"/>
    <property type="project" value="UniProtKB-EC"/>
</dbReference>
<dbReference type="GO" id="GO:0003747">
    <property type="term" value="F:translation release factor activity"/>
    <property type="evidence" value="ECO:0007669"/>
    <property type="project" value="InterPro"/>
</dbReference>
<dbReference type="GO" id="GO:0043022">
    <property type="term" value="F:ribosome binding"/>
    <property type="evidence" value="ECO:0007669"/>
    <property type="project" value="TreeGrafter"/>
</dbReference>
<dbReference type="SUPFAM" id="SSF75620">
    <property type="entry name" value="Release factor"/>
    <property type="match status" value="1"/>
</dbReference>
<dbReference type="GO" id="GO:0072344">
    <property type="term" value="P:rescue of stalled ribosome"/>
    <property type="evidence" value="ECO:0007669"/>
    <property type="project" value="TreeGrafter"/>
</dbReference>
<organism evidence="4 5">
    <name type="scientific">Miniimonas arenae</name>
    <dbReference type="NCBI Taxonomy" id="676201"/>
    <lineage>
        <taxon>Bacteria</taxon>
        <taxon>Bacillati</taxon>
        <taxon>Actinomycetota</taxon>
        <taxon>Actinomycetes</taxon>
        <taxon>Micrococcales</taxon>
        <taxon>Beutenbergiaceae</taxon>
        <taxon>Miniimonas</taxon>
    </lineage>
</organism>
<dbReference type="InterPro" id="IPR045853">
    <property type="entry name" value="Pep_chain_release_fac_I_sf"/>
</dbReference>
<dbReference type="Pfam" id="PF00472">
    <property type="entry name" value="RF-1"/>
    <property type="match status" value="1"/>
</dbReference>
<dbReference type="EMBL" id="VENP01000058">
    <property type="protein sequence ID" value="TNU73205.1"/>
    <property type="molecule type" value="Genomic_DNA"/>
</dbReference>
<dbReference type="Gene3D" id="3.30.160.20">
    <property type="match status" value="1"/>
</dbReference>
<dbReference type="AlphaFoldDB" id="A0A5C5BB60"/>
<keyword evidence="4" id="KW-0378">Hydrolase</keyword>
<comment type="similarity">
    <text evidence="1">Belongs to the prokaryotic/mitochondrial release factor family.</text>
</comment>
<evidence type="ECO:0000313" key="4">
    <source>
        <dbReference type="EMBL" id="TNU73205.1"/>
    </source>
</evidence>
<evidence type="ECO:0000259" key="3">
    <source>
        <dbReference type="Pfam" id="PF00472"/>
    </source>
</evidence>
<dbReference type="EC" id="3.1.1.29" evidence="4"/>
<sequence length="154" mass="16688">MADHGGVPDAAGSPGLRVTAALTIPDGELRWRFSRASGPGGQGVNTTDSRVELSWDVAASSALSELQRDRALERLAGRLVRGVLTVVASEDRAQLRNREAARRRLAALVAEAVAPPPRARRATRPTRGSQARRLEAKKLRGSVKRDRRRPRNGD</sequence>
<dbReference type="InterPro" id="IPR000352">
    <property type="entry name" value="Pep_chain_release_fac_I"/>
</dbReference>
<protein>
    <submittedName>
        <fullName evidence="4">Aminoacyl-tRNA hydrolase</fullName>
        <ecNumber evidence="4">3.1.1.29</ecNumber>
    </submittedName>
</protein>
<dbReference type="RefSeq" id="WP_108718725.1">
    <property type="nucleotide sequence ID" value="NZ_VENP01000058.1"/>
</dbReference>
<dbReference type="OrthoDB" id="9815709at2"/>
<reference evidence="4 5" key="1">
    <citation type="submission" date="2019-06" db="EMBL/GenBank/DDBJ databases">
        <title>Draft genome sequence of Miniimonas arenae KCTC 19750T isolated from sea sand.</title>
        <authorList>
            <person name="Park S.-J."/>
        </authorList>
    </citation>
    <scope>NUCLEOTIDE SEQUENCE [LARGE SCALE GENOMIC DNA]</scope>
    <source>
        <strain evidence="4 5">KCTC 19750</strain>
    </source>
</reference>
<comment type="caution">
    <text evidence="4">The sequence shown here is derived from an EMBL/GenBank/DDBJ whole genome shotgun (WGS) entry which is preliminary data.</text>
</comment>
<feature type="compositionally biased region" description="Basic residues" evidence="2">
    <location>
        <begin position="139"/>
        <end position="154"/>
    </location>
</feature>